<dbReference type="EMBL" id="JAVRHX010000005">
    <property type="protein sequence ID" value="MDT0596124.1"/>
    <property type="molecule type" value="Genomic_DNA"/>
</dbReference>
<accession>A0ABU2ZUX1</accession>
<comment type="caution">
    <text evidence="3">The sequence shown here is derived from an EMBL/GenBank/DDBJ whole genome shotgun (WGS) entry which is preliminary data.</text>
</comment>
<name>A0ABU2ZUX1_9ALTE</name>
<keyword evidence="2" id="KW-1133">Transmembrane helix</keyword>
<evidence type="ECO:0000313" key="3">
    <source>
        <dbReference type="EMBL" id="MDT0596124.1"/>
    </source>
</evidence>
<dbReference type="Proteomes" id="UP001253545">
    <property type="component" value="Unassembled WGS sequence"/>
</dbReference>
<feature type="region of interest" description="Disordered" evidence="1">
    <location>
        <begin position="275"/>
        <end position="296"/>
    </location>
</feature>
<keyword evidence="2" id="KW-0812">Transmembrane</keyword>
<feature type="transmembrane region" description="Helical" evidence="2">
    <location>
        <begin position="7"/>
        <end position="26"/>
    </location>
</feature>
<sequence>MNKITKIVIAATSIYALGGCVVVVGANNIDADITLEQDLSLSASGIDTMRIDAGAGKLDIVGVEGLNEIEVRADIRTSDEVDYTLSLVKKGDTAVLIAKHDEYKGSWGSWSSNYPKIDVQVSVPAKLLLRVKDGSGDLTIKDIASDVFLDDGSGDAKVSNVEGDLNVEDGSGDLMISNVGKALKIDDGSGDLRISDIDGTLDIEDGSGGLTAKNVAGDIVVDDSSGDITITNAGGNLNLEDSSGDIVVTDASGDVVVDDSSGDIRVNGAESVHITDDGGGSTSFKNIRGNIRNDDS</sequence>
<keyword evidence="2" id="KW-0472">Membrane</keyword>
<evidence type="ECO:0000313" key="4">
    <source>
        <dbReference type="Proteomes" id="UP001253545"/>
    </source>
</evidence>
<evidence type="ECO:0000256" key="2">
    <source>
        <dbReference type="SAM" id="Phobius"/>
    </source>
</evidence>
<evidence type="ECO:0008006" key="5">
    <source>
        <dbReference type="Google" id="ProtNLM"/>
    </source>
</evidence>
<keyword evidence="4" id="KW-1185">Reference proteome</keyword>
<reference evidence="3 4" key="1">
    <citation type="submission" date="2023-09" db="EMBL/GenBank/DDBJ databases">
        <authorList>
            <person name="Rey-Velasco X."/>
        </authorList>
    </citation>
    <scope>NUCLEOTIDE SEQUENCE [LARGE SCALE GENOMIC DNA]</scope>
    <source>
        <strain evidence="3 4">P117</strain>
    </source>
</reference>
<proteinExistence type="predicted"/>
<gene>
    <name evidence="3" type="ORF">RM552_14820</name>
</gene>
<organism evidence="3 4">
    <name type="scientific">Glaciecola petra</name>
    <dbReference type="NCBI Taxonomy" id="3075602"/>
    <lineage>
        <taxon>Bacteria</taxon>
        <taxon>Pseudomonadati</taxon>
        <taxon>Pseudomonadota</taxon>
        <taxon>Gammaproteobacteria</taxon>
        <taxon>Alteromonadales</taxon>
        <taxon>Alteromonadaceae</taxon>
        <taxon>Glaciecola</taxon>
    </lineage>
</organism>
<protein>
    <recommendedName>
        <fullName evidence="5">Lipoprotein</fullName>
    </recommendedName>
</protein>
<dbReference type="RefSeq" id="WP_311369649.1">
    <property type="nucleotide sequence ID" value="NZ_JAVRHX010000005.1"/>
</dbReference>
<dbReference type="PROSITE" id="PS51257">
    <property type="entry name" value="PROKAR_LIPOPROTEIN"/>
    <property type="match status" value="1"/>
</dbReference>
<evidence type="ECO:0000256" key="1">
    <source>
        <dbReference type="SAM" id="MobiDB-lite"/>
    </source>
</evidence>